<dbReference type="PANTHER" id="PTHR12215:SF10">
    <property type="entry name" value="L-AMINOADIPATE-SEMIALDEHYDE DEHYDROGENASE-PHOSPHOPANTETHEINYL TRANSFERASE"/>
    <property type="match status" value="1"/>
</dbReference>
<dbReference type="InterPro" id="IPR050559">
    <property type="entry name" value="P-Pant_transferase_sf"/>
</dbReference>
<dbReference type="InterPro" id="IPR037143">
    <property type="entry name" value="4-PPantetheinyl_Trfase_dom_sf"/>
</dbReference>
<dbReference type="GO" id="GO:0005829">
    <property type="term" value="C:cytosol"/>
    <property type="evidence" value="ECO:0007669"/>
    <property type="project" value="TreeGrafter"/>
</dbReference>
<evidence type="ECO:0000313" key="4">
    <source>
        <dbReference type="EMBL" id="SAL23490.1"/>
    </source>
</evidence>
<organism evidence="4 5">
    <name type="scientific">Caballeronia choica</name>
    <dbReference type="NCBI Taxonomy" id="326476"/>
    <lineage>
        <taxon>Bacteria</taxon>
        <taxon>Pseudomonadati</taxon>
        <taxon>Pseudomonadota</taxon>
        <taxon>Betaproteobacteria</taxon>
        <taxon>Burkholderiales</taxon>
        <taxon>Burkholderiaceae</taxon>
        <taxon>Caballeronia</taxon>
    </lineage>
</organism>
<comment type="caution">
    <text evidence="4">The sequence shown here is derived from an EMBL/GenBank/DDBJ whole genome shotgun (WGS) entry which is preliminary data.</text>
</comment>
<dbReference type="EMBL" id="FCON02000007">
    <property type="protein sequence ID" value="SAL23490.1"/>
    <property type="molecule type" value="Genomic_DNA"/>
</dbReference>
<dbReference type="AlphaFoldDB" id="A0A158FWE6"/>
<evidence type="ECO:0000259" key="3">
    <source>
        <dbReference type="Pfam" id="PF01648"/>
    </source>
</evidence>
<dbReference type="Proteomes" id="UP000054770">
    <property type="component" value="Unassembled WGS sequence"/>
</dbReference>
<dbReference type="PANTHER" id="PTHR12215">
    <property type="entry name" value="PHOSPHOPANTETHEINE TRANSFERASE"/>
    <property type="match status" value="1"/>
</dbReference>
<accession>A0A158FWE6</accession>
<evidence type="ECO:0000313" key="5">
    <source>
        <dbReference type="Proteomes" id="UP000054770"/>
    </source>
</evidence>
<dbReference type="GO" id="GO:0000287">
    <property type="term" value="F:magnesium ion binding"/>
    <property type="evidence" value="ECO:0007669"/>
    <property type="project" value="InterPro"/>
</dbReference>
<sequence length="168" mass="18183">METGMAPGDIVIGYGPFGKPMIDARFGIYFNVSHCNDVALVAVSRKGEVGVDIECPRAIADALEIARVHFSPSEREQLSNIRNGDLNDTFLRGWTRKEACLKATGSGLALASSALETGLCTERRTVSFAPLHLPHVVEVQSFVGPDSEIYSVASLLQAARLNPVRRAR</sequence>
<gene>
    <name evidence="4" type="ORF">AWB68_00973</name>
</gene>
<dbReference type="GO" id="GO:0008897">
    <property type="term" value="F:holo-[acyl-carrier-protein] synthase activity"/>
    <property type="evidence" value="ECO:0007669"/>
    <property type="project" value="InterPro"/>
</dbReference>
<dbReference type="GO" id="GO:0019878">
    <property type="term" value="P:lysine biosynthetic process via aminoadipic acid"/>
    <property type="evidence" value="ECO:0007669"/>
    <property type="project" value="TreeGrafter"/>
</dbReference>
<dbReference type="Pfam" id="PF01648">
    <property type="entry name" value="ACPS"/>
    <property type="match status" value="1"/>
</dbReference>
<proteinExistence type="inferred from homology"/>
<feature type="domain" description="4'-phosphopantetheinyl transferase" evidence="3">
    <location>
        <begin position="49"/>
        <end position="110"/>
    </location>
</feature>
<keyword evidence="2 4" id="KW-0808">Transferase</keyword>
<evidence type="ECO:0000256" key="2">
    <source>
        <dbReference type="ARBA" id="ARBA00022679"/>
    </source>
</evidence>
<dbReference type="InterPro" id="IPR008278">
    <property type="entry name" value="4-PPantetheinyl_Trfase_dom"/>
</dbReference>
<reference evidence="4" key="1">
    <citation type="submission" date="2016-01" db="EMBL/GenBank/DDBJ databases">
        <authorList>
            <person name="Peeters C."/>
        </authorList>
    </citation>
    <scope>NUCLEOTIDE SEQUENCE [LARGE SCALE GENOMIC DNA]</scope>
    <source>
        <strain evidence="4">LMG 22940</strain>
    </source>
</reference>
<keyword evidence="5" id="KW-1185">Reference proteome</keyword>
<comment type="similarity">
    <text evidence="1">Belongs to the P-Pant transferase superfamily. Gsp/Sfp/HetI/AcpT family.</text>
</comment>
<name>A0A158FWE6_9BURK</name>
<dbReference type="Gene3D" id="3.90.470.20">
    <property type="entry name" value="4'-phosphopantetheinyl transferase domain"/>
    <property type="match status" value="1"/>
</dbReference>
<protein>
    <submittedName>
        <fullName evidence="4">4'-phosphopantetheinyl transferase</fullName>
    </submittedName>
</protein>
<evidence type="ECO:0000256" key="1">
    <source>
        <dbReference type="ARBA" id="ARBA00010990"/>
    </source>
</evidence>
<dbReference type="SUPFAM" id="SSF56214">
    <property type="entry name" value="4'-phosphopantetheinyl transferase"/>
    <property type="match status" value="2"/>
</dbReference>